<dbReference type="EMBL" id="LDSE01000019">
    <property type="protein sequence ID" value="KTS68022.1"/>
    <property type="molecule type" value="Genomic_DNA"/>
</dbReference>
<proteinExistence type="predicted"/>
<dbReference type="GO" id="GO:0009289">
    <property type="term" value="C:pilus"/>
    <property type="evidence" value="ECO:0007669"/>
    <property type="project" value="InterPro"/>
</dbReference>
<dbReference type="SUPFAM" id="SSF49401">
    <property type="entry name" value="Bacterial adhesins"/>
    <property type="match status" value="1"/>
</dbReference>
<evidence type="ECO:0000259" key="2">
    <source>
        <dbReference type="Pfam" id="PF00419"/>
    </source>
</evidence>
<comment type="caution">
    <text evidence="3">The sequence shown here is derived from an EMBL/GenBank/DDBJ whole genome shotgun (WGS) entry which is preliminary data.</text>
</comment>
<dbReference type="Gene3D" id="2.60.40.1090">
    <property type="entry name" value="Fimbrial-type adhesion domain"/>
    <property type="match status" value="1"/>
</dbReference>
<dbReference type="OrthoDB" id="7007417at2"/>
<dbReference type="Proteomes" id="UP000071979">
    <property type="component" value="Unassembled WGS sequence"/>
</dbReference>
<dbReference type="InterPro" id="IPR036937">
    <property type="entry name" value="Adhesion_dom_fimbrial_sf"/>
</dbReference>
<keyword evidence="1" id="KW-0732">Signal</keyword>
<feature type="chain" id="PRO_5034246232" description="Fimbrial-type adhesion domain-containing protein" evidence="1">
    <location>
        <begin position="21"/>
        <end position="160"/>
    </location>
</feature>
<dbReference type="RefSeq" id="WP_058775623.1">
    <property type="nucleotide sequence ID" value="NZ_CP074350.1"/>
</dbReference>
<dbReference type="InterPro" id="IPR008966">
    <property type="entry name" value="Adhesion_dom_sf"/>
</dbReference>
<dbReference type="PANTHER" id="PTHR33420">
    <property type="entry name" value="FIMBRIAL SUBUNIT ELFA-RELATED"/>
    <property type="match status" value="1"/>
</dbReference>
<protein>
    <recommendedName>
        <fullName evidence="2">Fimbrial-type adhesion domain-containing protein</fullName>
    </recommendedName>
</protein>
<feature type="signal peptide" evidence="1">
    <location>
        <begin position="1"/>
        <end position="20"/>
    </location>
</feature>
<sequence>MARYFIFTFLCLMLLSDALASSFSVNISGNVMVPADCKINNGMPISVNFGDVRTDKIDGKAYQQPVSFTLSCTNLPSNALKLQLQGNAASFDSGALRASVSGLGIAFFKSNAERLNINTSWVNFTYPALPVITAVPVKDNSSSLTGGSFTSAATLVVELQ</sequence>
<accession>A0A8E1V8H3</accession>
<evidence type="ECO:0000313" key="4">
    <source>
        <dbReference type="Proteomes" id="UP000071979"/>
    </source>
</evidence>
<organism evidence="3 4">
    <name type="scientific">Pantoea dispersa</name>
    <dbReference type="NCBI Taxonomy" id="59814"/>
    <lineage>
        <taxon>Bacteria</taxon>
        <taxon>Pseudomonadati</taxon>
        <taxon>Pseudomonadota</taxon>
        <taxon>Gammaproteobacteria</taxon>
        <taxon>Enterobacterales</taxon>
        <taxon>Erwiniaceae</taxon>
        <taxon>Pantoea</taxon>
    </lineage>
</organism>
<dbReference type="InterPro" id="IPR050263">
    <property type="entry name" value="Bact_Fimbrial_Adh_Pro"/>
</dbReference>
<dbReference type="AlphaFoldDB" id="A0A8E1V8H3"/>
<dbReference type="Pfam" id="PF00419">
    <property type="entry name" value="Fimbrial"/>
    <property type="match status" value="1"/>
</dbReference>
<reference evidence="3 4" key="1">
    <citation type="journal article" date="2016" name="Front. Microbiol.">
        <title>Genomic Resource of Rice Seed Associated Bacteria.</title>
        <authorList>
            <person name="Midha S."/>
            <person name="Bansal K."/>
            <person name="Sharma S."/>
            <person name="Kumar N."/>
            <person name="Patil P.P."/>
            <person name="Chaudhry V."/>
            <person name="Patil P.B."/>
        </authorList>
    </citation>
    <scope>NUCLEOTIDE SEQUENCE [LARGE SCALE GENOMIC DNA]</scope>
    <source>
        <strain evidence="3 4">SA3</strain>
    </source>
</reference>
<evidence type="ECO:0000313" key="3">
    <source>
        <dbReference type="EMBL" id="KTS68022.1"/>
    </source>
</evidence>
<dbReference type="InterPro" id="IPR000259">
    <property type="entry name" value="Adhesion_dom_fimbrial"/>
</dbReference>
<feature type="domain" description="Fimbrial-type adhesion" evidence="2">
    <location>
        <begin position="26"/>
        <end position="159"/>
    </location>
</feature>
<name>A0A8E1V8H3_9GAMM</name>
<gene>
    <name evidence="3" type="ORF">SA3R_09775</name>
</gene>
<dbReference type="GO" id="GO:0043709">
    <property type="term" value="P:cell adhesion involved in single-species biofilm formation"/>
    <property type="evidence" value="ECO:0007669"/>
    <property type="project" value="TreeGrafter"/>
</dbReference>
<dbReference type="PANTHER" id="PTHR33420:SF26">
    <property type="entry name" value="FIMBRIAL SUBUNIT"/>
    <property type="match status" value="1"/>
</dbReference>
<evidence type="ECO:0000256" key="1">
    <source>
        <dbReference type="SAM" id="SignalP"/>
    </source>
</evidence>